<dbReference type="VEuPathDB" id="PlasmoDB:PVW1_130035200"/>
<dbReference type="Gene3D" id="1.25.10.10">
    <property type="entry name" value="Leucine-rich Repeat Variant"/>
    <property type="match status" value="1"/>
</dbReference>
<dbReference type="InterPro" id="IPR016024">
    <property type="entry name" value="ARM-type_fold"/>
</dbReference>
<dbReference type="Pfam" id="PF13181">
    <property type="entry name" value="TPR_8"/>
    <property type="match status" value="1"/>
</dbReference>
<dbReference type="SUPFAM" id="SSF48371">
    <property type="entry name" value="ARM repeat"/>
    <property type="match status" value="1"/>
</dbReference>
<dbReference type="EMBL" id="LT615251">
    <property type="protein sequence ID" value="SCO69392.1"/>
    <property type="molecule type" value="Genomic_DNA"/>
</dbReference>
<proteinExistence type="predicted"/>
<feature type="region of interest" description="Disordered" evidence="3">
    <location>
        <begin position="202"/>
        <end position="223"/>
    </location>
</feature>
<dbReference type="Proteomes" id="UP000196402">
    <property type="component" value="Chromosome 13"/>
</dbReference>
<dbReference type="InterPro" id="IPR011989">
    <property type="entry name" value="ARM-like"/>
</dbReference>
<comment type="subcellular location">
    <subcellularLocation>
        <location evidence="1">Cytoplasm</location>
    </subcellularLocation>
</comment>
<dbReference type="PANTHER" id="PTHR45994:SF1">
    <property type="entry name" value="FI21225P1"/>
    <property type="match status" value="1"/>
</dbReference>
<dbReference type="AlphaFoldDB" id="A0A1G4H3F1"/>
<feature type="region of interest" description="Disordered" evidence="3">
    <location>
        <begin position="734"/>
        <end position="772"/>
    </location>
</feature>
<dbReference type="InterPro" id="IPR019734">
    <property type="entry name" value="TPR_rpt"/>
</dbReference>
<dbReference type="GO" id="GO:0051879">
    <property type="term" value="F:Hsp90 protein binding"/>
    <property type="evidence" value="ECO:0007669"/>
    <property type="project" value="TreeGrafter"/>
</dbReference>
<dbReference type="VEuPathDB" id="PlasmoDB:PVX_085470"/>
<feature type="compositionally biased region" description="Polar residues" evidence="3">
    <location>
        <begin position="202"/>
        <end position="211"/>
    </location>
</feature>
<evidence type="ECO:0000313" key="4">
    <source>
        <dbReference type="EMBL" id="SCO69392.1"/>
    </source>
</evidence>
<reference evidence="4 5" key="1">
    <citation type="submission" date="2016-07" db="EMBL/GenBank/DDBJ databases">
        <authorList>
            <consortium name="Pathogen Informatics"/>
        </authorList>
    </citation>
    <scope>NUCLEOTIDE SEQUENCE [LARGE SCALE GENOMIC DNA]</scope>
</reference>
<dbReference type="SUPFAM" id="SSF48452">
    <property type="entry name" value="TPR-like"/>
    <property type="match status" value="1"/>
</dbReference>
<evidence type="ECO:0000313" key="5">
    <source>
        <dbReference type="Proteomes" id="UP000196402"/>
    </source>
</evidence>
<feature type="region of interest" description="Disordered" evidence="3">
    <location>
        <begin position="1"/>
        <end position="31"/>
    </location>
</feature>
<keyword evidence="2" id="KW-0963">Cytoplasm</keyword>
<protein>
    <submittedName>
        <fullName evidence="4">Tetratricopeptide repeat family protein, putative</fullName>
    </submittedName>
</protein>
<gene>
    <name evidence="4" type="ORF">PVT01_130033500</name>
</gene>
<dbReference type="InterPro" id="IPR011990">
    <property type="entry name" value="TPR-like_helical_dom_sf"/>
</dbReference>
<evidence type="ECO:0000256" key="2">
    <source>
        <dbReference type="ARBA" id="ARBA00022490"/>
    </source>
</evidence>
<dbReference type="eggNOG" id="KOG4151">
    <property type="taxonomic scope" value="Eukaryota"/>
</dbReference>
<dbReference type="VEuPathDB" id="PlasmoDB:PVPAM_130043700"/>
<feature type="compositionally biased region" description="Low complexity" evidence="3">
    <location>
        <begin position="734"/>
        <end position="744"/>
    </location>
</feature>
<dbReference type="Gene3D" id="1.25.40.10">
    <property type="entry name" value="Tetratricopeptide repeat domain"/>
    <property type="match status" value="1"/>
</dbReference>
<organism evidence="4 5">
    <name type="scientific">Plasmodium vivax</name>
    <name type="common">malaria parasite P. vivax</name>
    <dbReference type="NCBI Taxonomy" id="5855"/>
    <lineage>
        <taxon>Eukaryota</taxon>
        <taxon>Sar</taxon>
        <taxon>Alveolata</taxon>
        <taxon>Apicomplexa</taxon>
        <taxon>Aconoidasida</taxon>
        <taxon>Haemosporida</taxon>
        <taxon>Plasmodiidae</taxon>
        <taxon>Plasmodium</taxon>
        <taxon>Plasmodium (Plasmodium)</taxon>
    </lineage>
</organism>
<sequence>MQTRRQLSPNGEATLSKRGNNCLPTKEHPPARELPVAAPMDALKITRASAQLLEETKNEGNELFRSKKYEEALGVYLGAIAQLCGEPVDSKKVQSCVQFFLQEGAKKEVDASEGTNADPPHLKQHVKDLFTKICHNVSLCYYFLDRLQEAIDYSSHVSEMDGCHYKSYHTLGLCYEKLKNYKKCVECFERCKVVLLKGATPSSATNASIPGSTTNTSTAANTHLRNEVNRIDDKLKRLLSQMEEQKQQEGAATPIDVAKKVILDDASGEDEKVKMIHSIYKHRIHTLLRGNIFHFFSQVLTHEGSNSLAVEKACLHVTYKLVSKMERDAGETSQSSNVCINKVSDTKMEYYYHPDFVKTILAFHQAFDEQWISGYVKGKVSKMEALKFEREKKEKKESYQLVKDILIFIIHIVKYIHVVTNEKVVRMINKYFLSNDDADIASSALDAIIFLCKKKKFFIQRRNTNRGKNSTHFLHTLREEAQVDVLNDLIDAHFGDVCKHPLCASLEIKATIQQCISMHENFASDVEYALVLILSLLNDKNRPSEKDTEMNDLIYECVDLYFKPEDIGVEWFLSMKCLFLVDKSIPLNYLIGKNQYMGDLLTFINHSVGRKPKKDVCLFIDVLLLLLNIPELRFMMNSYIDVYTNILRSLPYDENFLKFLVGCFKLYMHSREFKEEIAKRVDLFAYAKEVLKRFLVRGELSKLPEDGPTQKDLPTRSHKREFLESPDQTAAVAASTAAPATAAANPSHSGRKDCELVSKTARQPTGASPHGSAHYDVHALKDIIEMLFYLSLHIEFKKQLLQQDNHHILFFLIKAGDDINRKKLDNTYKYIYCNTINNLILTRKDEQVRRREINKANLANFDSEQIEALEQFYEKLPTAAKPNTDPLYDYGDEETSNRLVNLLIYNEKYASKGNAKGCEEVTPPKGCEETTPPNWGKFKNGAIVNTIYNFINTNFFTTNIAEAVCEIISKFVRDTKNTGLVLVNNGLKTLLLASKHIGNKKNCALALSEIFIYTNPKLIHFYEAYDSLPLLIQQLGSEDQLLVFKSLMAITNILTIDENVAIKAMQLNLWNKCFDILATENESIRSASLECICNLCSQPHVHQYVYDKYKKITEGEGKDEQINFVDIQIMFSFTMEKENYKAVYASTGALGMLSSDLRLPTFLTRTKGFHHVFNALKETNDEQILLRILTFFNNVILGEDVPADDVKRVRDAVRGKAGLNGENAQIAQFILQ</sequence>
<feature type="compositionally biased region" description="Low complexity" evidence="3">
    <location>
        <begin position="212"/>
        <end position="222"/>
    </location>
</feature>
<feature type="compositionally biased region" description="Polar residues" evidence="3">
    <location>
        <begin position="1"/>
        <end position="23"/>
    </location>
</feature>
<evidence type="ECO:0000256" key="1">
    <source>
        <dbReference type="ARBA" id="ARBA00004496"/>
    </source>
</evidence>
<evidence type="ECO:0000256" key="3">
    <source>
        <dbReference type="SAM" id="MobiDB-lite"/>
    </source>
</evidence>
<dbReference type="VEuPathDB" id="PlasmoDB:PVP01_1328700"/>
<dbReference type="PANTHER" id="PTHR45994">
    <property type="entry name" value="FI21225P1"/>
    <property type="match status" value="1"/>
</dbReference>
<accession>A0A1G4H3F1</accession>
<dbReference type="GO" id="GO:0005737">
    <property type="term" value="C:cytoplasm"/>
    <property type="evidence" value="ECO:0007669"/>
    <property type="project" value="UniProtKB-SubCell"/>
</dbReference>
<name>A0A1G4H3F1_PLAVI</name>